<name>A0A914C068_9BILA</name>
<dbReference type="WBParaSite" id="ACRNAN_Path_1406.g5525.t1">
    <property type="protein sequence ID" value="ACRNAN_Path_1406.g5525.t1"/>
    <property type="gene ID" value="ACRNAN_Path_1406.g5525"/>
</dbReference>
<dbReference type="Gene3D" id="1.10.720.30">
    <property type="entry name" value="SAP domain"/>
    <property type="match status" value="1"/>
</dbReference>
<dbReference type="InterPro" id="IPR003034">
    <property type="entry name" value="SAP_dom"/>
</dbReference>
<evidence type="ECO:0000313" key="6">
    <source>
        <dbReference type="WBParaSite" id="ACRNAN_Path_1406.g5525.t1"/>
    </source>
</evidence>
<dbReference type="GO" id="GO:0016973">
    <property type="term" value="P:poly(A)+ mRNA export from nucleus"/>
    <property type="evidence" value="ECO:0007669"/>
    <property type="project" value="TreeGrafter"/>
</dbReference>
<feature type="domain" description="SAP" evidence="4">
    <location>
        <begin position="7"/>
        <end position="41"/>
    </location>
</feature>
<dbReference type="Proteomes" id="UP000887540">
    <property type="component" value="Unplaced"/>
</dbReference>
<evidence type="ECO:0000259" key="4">
    <source>
        <dbReference type="PROSITE" id="PS50800"/>
    </source>
</evidence>
<dbReference type="PANTHER" id="PTHR46551">
    <property type="entry name" value="SAP DOMAIN-CONTAINING RIBONUCLEOPROTEIN"/>
    <property type="match status" value="1"/>
</dbReference>
<proteinExistence type="inferred from homology"/>
<sequence length="266" mass="29157">MQTKEELEKLTVQQLKEKLKSRKLSMSGAKSELVNRLYESLVAEEKLLEAAGISEVDLSTVNVDEVLGLDTDSSILEKKSNESPTKSEKLNVSQELKEPTTSAPTHNDKILNATAQKDEASNNKEVNSQNNATEKTETGDTSKIMLKNAVKLGLPISEERKVKRAERFGVVGSDDGDKKAKRAARFGLANTETKSEPEDKEKILKRAQRFGIPVKADTTTTASDQAGIAAAPEVLTKRAKRFGLPTDEEAEAKKKARMEKFGIVAQ</sequence>
<feature type="compositionally biased region" description="Polar residues" evidence="3">
    <location>
        <begin position="90"/>
        <end position="105"/>
    </location>
</feature>
<feature type="compositionally biased region" description="Polar residues" evidence="3">
    <location>
        <begin position="123"/>
        <end position="133"/>
    </location>
</feature>
<organism evidence="5 6">
    <name type="scientific">Acrobeloides nanus</name>
    <dbReference type="NCBI Taxonomy" id="290746"/>
    <lineage>
        <taxon>Eukaryota</taxon>
        <taxon>Metazoa</taxon>
        <taxon>Ecdysozoa</taxon>
        <taxon>Nematoda</taxon>
        <taxon>Chromadorea</taxon>
        <taxon>Rhabditida</taxon>
        <taxon>Tylenchina</taxon>
        <taxon>Cephalobomorpha</taxon>
        <taxon>Cephaloboidea</taxon>
        <taxon>Cephalobidae</taxon>
        <taxon>Acrobeloides</taxon>
    </lineage>
</organism>
<evidence type="ECO:0000256" key="3">
    <source>
        <dbReference type="SAM" id="MobiDB-lite"/>
    </source>
</evidence>
<evidence type="ECO:0000256" key="1">
    <source>
        <dbReference type="ARBA" id="ARBA00022553"/>
    </source>
</evidence>
<dbReference type="SUPFAM" id="SSF68906">
    <property type="entry name" value="SAP domain"/>
    <property type="match status" value="1"/>
</dbReference>
<dbReference type="SMART" id="SM00513">
    <property type="entry name" value="SAP"/>
    <property type="match status" value="1"/>
</dbReference>
<dbReference type="AlphaFoldDB" id="A0A914C068"/>
<dbReference type="Pfam" id="PF02037">
    <property type="entry name" value="SAP"/>
    <property type="match status" value="1"/>
</dbReference>
<dbReference type="PROSITE" id="PS50800">
    <property type="entry name" value="SAP"/>
    <property type="match status" value="1"/>
</dbReference>
<comment type="similarity">
    <text evidence="2">Belongs to the SAP domain-containing ribonucleoprotein family.</text>
</comment>
<dbReference type="InterPro" id="IPR036361">
    <property type="entry name" value="SAP_dom_sf"/>
</dbReference>
<keyword evidence="1" id="KW-0597">Phosphoprotein</keyword>
<dbReference type="GO" id="GO:0005634">
    <property type="term" value="C:nucleus"/>
    <property type="evidence" value="ECO:0007669"/>
    <property type="project" value="TreeGrafter"/>
</dbReference>
<keyword evidence="5" id="KW-1185">Reference proteome</keyword>
<dbReference type="InterPro" id="IPR052240">
    <property type="entry name" value="SAP_domain_ribonucleoprotein"/>
</dbReference>
<evidence type="ECO:0000313" key="5">
    <source>
        <dbReference type="Proteomes" id="UP000887540"/>
    </source>
</evidence>
<feature type="region of interest" description="Disordered" evidence="3">
    <location>
        <begin position="70"/>
        <end position="141"/>
    </location>
</feature>
<accession>A0A914C068</accession>
<evidence type="ECO:0000256" key="2">
    <source>
        <dbReference type="ARBA" id="ARBA00046328"/>
    </source>
</evidence>
<protein>
    <submittedName>
        <fullName evidence="6">SAP domain-containing protein</fullName>
    </submittedName>
</protein>
<feature type="compositionally biased region" description="Basic and acidic residues" evidence="3">
    <location>
        <begin position="75"/>
        <end position="89"/>
    </location>
</feature>
<dbReference type="PANTHER" id="PTHR46551:SF1">
    <property type="entry name" value="SAP DOMAIN-CONTAINING RIBONUCLEOPROTEIN"/>
    <property type="match status" value="1"/>
</dbReference>
<reference evidence="6" key="1">
    <citation type="submission" date="2022-11" db="UniProtKB">
        <authorList>
            <consortium name="WormBaseParasite"/>
        </authorList>
    </citation>
    <scope>IDENTIFICATION</scope>
</reference>